<evidence type="ECO:0000313" key="1">
    <source>
        <dbReference type="EMBL" id="TQN45402.1"/>
    </source>
</evidence>
<sequence length="42" mass="4633">MMADEGKRAFSGNAVNALLDKKIHCPKTHFQQKSASEVILSM</sequence>
<comment type="caution">
    <text evidence="1">The sequence shown here is derived from an EMBL/GenBank/DDBJ whole genome shotgun (WGS) entry which is preliminary data.</text>
</comment>
<gene>
    <name evidence="1" type="ORF">FHX52_4642</name>
</gene>
<dbReference type="RefSeq" id="WP_281288050.1">
    <property type="nucleotide sequence ID" value="NZ_BAAAQC010000013.1"/>
</dbReference>
<accession>A0A543PMT7</accession>
<evidence type="ECO:0000313" key="2">
    <source>
        <dbReference type="Proteomes" id="UP000320085"/>
    </source>
</evidence>
<name>A0A543PMT7_9MICO</name>
<dbReference type="AlphaFoldDB" id="A0A543PMT7"/>
<proteinExistence type="predicted"/>
<protein>
    <submittedName>
        <fullName evidence="1">Uncharacterized protein</fullName>
    </submittedName>
</protein>
<dbReference type="Proteomes" id="UP000320085">
    <property type="component" value="Unassembled WGS sequence"/>
</dbReference>
<reference evidence="1 2" key="1">
    <citation type="submission" date="2019-06" db="EMBL/GenBank/DDBJ databases">
        <title>Sequencing the genomes of 1000 actinobacteria strains.</title>
        <authorList>
            <person name="Klenk H.-P."/>
        </authorList>
    </citation>
    <scope>NUCLEOTIDE SEQUENCE [LARGE SCALE GENOMIC DNA]</scope>
    <source>
        <strain evidence="1 2">DSM 21776</strain>
    </source>
</reference>
<organism evidence="1 2">
    <name type="scientific">Humibacillus xanthopallidus</name>
    <dbReference type="NCBI Taxonomy" id="412689"/>
    <lineage>
        <taxon>Bacteria</taxon>
        <taxon>Bacillati</taxon>
        <taxon>Actinomycetota</taxon>
        <taxon>Actinomycetes</taxon>
        <taxon>Micrococcales</taxon>
        <taxon>Intrasporangiaceae</taxon>
        <taxon>Humibacillus</taxon>
    </lineage>
</organism>
<dbReference type="EMBL" id="VFQF01000003">
    <property type="protein sequence ID" value="TQN45402.1"/>
    <property type="molecule type" value="Genomic_DNA"/>
</dbReference>